<evidence type="ECO:0008006" key="3">
    <source>
        <dbReference type="Google" id="ProtNLM"/>
    </source>
</evidence>
<evidence type="ECO:0000313" key="2">
    <source>
        <dbReference type="Proteomes" id="UP000005307"/>
    </source>
</evidence>
<dbReference type="PROSITE" id="PS51257">
    <property type="entry name" value="PROKAR_LIPOPROTEIN"/>
    <property type="match status" value="1"/>
</dbReference>
<dbReference type="RefSeq" id="WP_015501967.1">
    <property type="nucleotide sequence ID" value="NC_020911.1"/>
</dbReference>
<name>M9RD25_9RHOB</name>
<reference evidence="1 2" key="1">
    <citation type="journal article" date="2013" name="PLoS ONE">
        <title>Poles Apart: Arctic and Antarctic Octadecabacter strains Share High Genome Plasticity and a New Type of Xanthorhodopsin.</title>
        <authorList>
            <person name="Vollmers J."/>
            <person name="Voget S."/>
            <person name="Dietrich S."/>
            <person name="Gollnow K."/>
            <person name="Smits M."/>
            <person name="Meyer K."/>
            <person name="Brinkhoff T."/>
            <person name="Simon M."/>
            <person name="Daniel R."/>
        </authorList>
    </citation>
    <scope>NUCLEOTIDE SEQUENCE [LARGE SCALE GENOMIC DNA]</scope>
    <source>
        <strain evidence="1 2">307</strain>
    </source>
</reference>
<accession>M9RD25</accession>
<dbReference type="KEGG" id="oat:OAN307_c47360"/>
<dbReference type="EMBL" id="CP003740">
    <property type="protein sequence ID" value="AGI70082.1"/>
    <property type="molecule type" value="Genomic_DNA"/>
</dbReference>
<dbReference type="Gene3D" id="3.30.160.150">
    <property type="entry name" value="Lipoprotein like domain"/>
    <property type="match status" value="1"/>
</dbReference>
<gene>
    <name evidence="1" type="ORF">OAN307_c47360</name>
</gene>
<evidence type="ECO:0000313" key="1">
    <source>
        <dbReference type="EMBL" id="AGI70082.1"/>
    </source>
</evidence>
<organism evidence="1 2">
    <name type="scientific">Octadecabacter antarcticus 307</name>
    <dbReference type="NCBI Taxonomy" id="391626"/>
    <lineage>
        <taxon>Bacteria</taxon>
        <taxon>Pseudomonadati</taxon>
        <taxon>Pseudomonadota</taxon>
        <taxon>Alphaproteobacteria</taxon>
        <taxon>Rhodobacterales</taxon>
        <taxon>Roseobacteraceae</taxon>
        <taxon>Octadecabacter</taxon>
    </lineage>
</organism>
<protein>
    <recommendedName>
        <fullName evidence="3">LPS-assembly lipoprotein</fullName>
    </recommendedName>
</protein>
<keyword evidence="2" id="KW-1185">Reference proteome</keyword>
<dbReference type="Proteomes" id="UP000005307">
    <property type="component" value="Chromosome"/>
</dbReference>
<proteinExistence type="predicted"/>
<sequence length="166" mass="17928">MLSSNRRAFLTRLAALPVLGFVAGCGFTPVYGTNGVGQGLRGRIAYRAPDTPEGFRLRTRLEDRLGRVERGDYLLTVQLEIEEEAIVISSAQDINRFNLPGKATWTLTEPGNGMPLASGIAQTFTAYSAFGTTVATREAQVDARDRLAIVLADLIVTDIIVASAVR</sequence>
<dbReference type="eggNOG" id="COG5468">
    <property type="taxonomic scope" value="Bacteria"/>
</dbReference>
<dbReference type="STRING" id="391626.OAN307_c47360"/>
<dbReference type="HOGENOM" id="CLU_117986_0_1_5"/>
<dbReference type="OrthoDB" id="7629596at2"/>
<dbReference type="AlphaFoldDB" id="M9RD25"/>